<dbReference type="Pfam" id="PF04883">
    <property type="entry name" value="HK97-gp10_like"/>
    <property type="match status" value="1"/>
</dbReference>
<sequence>MSFAEFDFSEFEQLGKSLRKMQADYPRFVEDCIRELASRLLAKTVARTPVGETGNLRRNWQLGPVERVGGGYSIELFNPVEYAPYVEYGHRTRLHTGWVEGRFMLTISERELERELPALMDRKLRRFMEDHLR</sequence>
<reference evidence="2" key="1">
    <citation type="submission" date="2016-05" db="EMBL/GenBank/DDBJ databases">
        <title>Whole genome shotgun sequencing of cultured foodborne pathogen.</title>
        <authorList>
            <person name="Zheng J."/>
            <person name="Timme R."/>
            <person name="Allard M."/>
            <person name="Strain E."/>
            <person name="Luo Y."/>
            <person name="Brown E."/>
        </authorList>
    </citation>
    <scope>NUCLEOTIDE SEQUENCE [LARGE SCALE GENOMIC DNA]</scope>
    <source>
        <strain evidence="2">CFSAN034343</strain>
    </source>
</reference>
<name>A0ABX2ZAH4_PAEPO</name>
<protein>
    <recommendedName>
        <fullName evidence="3">HK97 gp10 family phage protein</fullName>
    </recommendedName>
</protein>
<comment type="caution">
    <text evidence="1">The sequence shown here is derived from an EMBL/GenBank/DDBJ whole genome shotgun (WGS) entry which is preliminary data.</text>
</comment>
<dbReference type="Proteomes" id="UP000094974">
    <property type="component" value="Unassembled WGS sequence"/>
</dbReference>
<accession>A0ABX2ZAH4</accession>
<organism evidence="1 2">
    <name type="scientific">Paenibacillus polymyxa</name>
    <name type="common">Bacillus polymyxa</name>
    <dbReference type="NCBI Taxonomy" id="1406"/>
    <lineage>
        <taxon>Bacteria</taxon>
        <taxon>Bacillati</taxon>
        <taxon>Bacillota</taxon>
        <taxon>Bacilli</taxon>
        <taxon>Bacillales</taxon>
        <taxon>Paenibacillaceae</taxon>
        <taxon>Paenibacillus</taxon>
    </lineage>
</organism>
<evidence type="ECO:0000313" key="1">
    <source>
        <dbReference type="EMBL" id="ODA08464.1"/>
    </source>
</evidence>
<dbReference type="EMBL" id="LYND01000129">
    <property type="protein sequence ID" value="ODA08464.1"/>
    <property type="molecule type" value="Genomic_DNA"/>
</dbReference>
<dbReference type="RefSeq" id="WP_068939762.1">
    <property type="nucleotide sequence ID" value="NZ_LYND01000129.1"/>
</dbReference>
<proteinExistence type="predicted"/>
<evidence type="ECO:0008006" key="3">
    <source>
        <dbReference type="Google" id="ProtNLM"/>
    </source>
</evidence>
<keyword evidence="2" id="KW-1185">Reference proteome</keyword>
<evidence type="ECO:0000313" key="2">
    <source>
        <dbReference type="Proteomes" id="UP000094974"/>
    </source>
</evidence>
<dbReference type="InterPro" id="IPR010064">
    <property type="entry name" value="HK97-gp10_tail"/>
</dbReference>
<gene>
    <name evidence="1" type="ORF">A7312_03370</name>
</gene>